<dbReference type="EMBL" id="JANSHE010000068">
    <property type="protein sequence ID" value="KAJ3017698.1"/>
    <property type="molecule type" value="Genomic_DNA"/>
</dbReference>
<sequence>MGHLSEGKIMLARTCWAAWLLQPIPISSKPFLKSFVSMDFILKLPVSSGYDHCLVIVDKLTKYALFVPTTTTVSAEDTARLFFHPVVVHYGLPRQVITDRDTQWRNDFWGQLYKHMGIQRALTTAYHPQSDGQTEVLNQTLEITLRAYVSQAHDNWSEHLDGLMLSYNCSPHTATTFSPAYLLRGYTSTTESMAMCPGEGIMRPFSQDLTGEEERINETSIHQVADEIAEHFAADRHRMQQALALG</sequence>
<evidence type="ECO:0000313" key="2">
    <source>
        <dbReference type="Proteomes" id="UP001144978"/>
    </source>
</evidence>
<dbReference type="Proteomes" id="UP001144978">
    <property type="component" value="Unassembled WGS sequence"/>
</dbReference>
<comment type="caution">
    <text evidence="1">The sequence shown here is derived from an EMBL/GenBank/DDBJ whole genome shotgun (WGS) entry which is preliminary data.</text>
</comment>
<evidence type="ECO:0000313" key="1">
    <source>
        <dbReference type="EMBL" id="KAJ3017698.1"/>
    </source>
</evidence>
<proteinExistence type="predicted"/>
<organism evidence="1 2">
    <name type="scientific">Trametes sanguinea</name>
    <dbReference type="NCBI Taxonomy" id="158606"/>
    <lineage>
        <taxon>Eukaryota</taxon>
        <taxon>Fungi</taxon>
        <taxon>Dikarya</taxon>
        <taxon>Basidiomycota</taxon>
        <taxon>Agaricomycotina</taxon>
        <taxon>Agaricomycetes</taxon>
        <taxon>Polyporales</taxon>
        <taxon>Polyporaceae</taxon>
        <taxon>Trametes</taxon>
    </lineage>
</organism>
<keyword evidence="2" id="KW-1185">Reference proteome</keyword>
<accession>A0ACC1QAE9</accession>
<reference evidence="1" key="1">
    <citation type="submission" date="2022-08" db="EMBL/GenBank/DDBJ databases">
        <title>Genome Sequence of Pycnoporus sanguineus.</title>
        <authorList>
            <person name="Buettner E."/>
        </authorList>
    </citation>
    <scope>NUCLEOTIDE SEQUENCE</scope>
    <source>
        <strain evidence="1">CG-C14</strain>
    </source>
</reference>
<gene>
    <name evidence="1" type="ORF">NUW54_g525</name>
</gene>
<name>A0ACC1QAE9_9APHY</name>
<protein>
    <submittedName>
        <fullName evidence="1">Uncharacterized protein</fullName>
    </submittedName>
</protein>